<organism evidence="1 2">
    <name type="scientific">Persea americana</name>
    <name type="common">Avocado</name>
    <dbReference type="NCBI Taxonomy" id="3435"/>
    <lineage>
        <taxon>Eukaryota</taxon>
        <taxon>Viridiplantae</taxon>
        <taxon>Streptophyta</taxon>
        <taxon>Embryophyta</taxon>
        <taxon>Tracheophyta</taxon>
        <taxon>Spermatophyta</taxon>
        <taxon>Magnoliopsida</taxon>
        <taxon>Magnoliidae</taxon>
        <taxon>Laurales</taxon>
        <taxon>Lauraceae</taxon>
        <taxon>Persea</taxon>
    </lineage>
</organism>
<sequence length="75" mass="8036">MEDCCCRPLGFLVGLPFALLSIIFSILGAIIYILGSLLSCLCPCSSCFAVLADMALHLVTLPLSVIGWFIDQIPC</sequence>
<accession>A0ACC2LJ27</accession>
<proteinExistence type="predicted"/>
<name>A0ACC2LJ27_PERAE</name>
<protein>
    <submittedName>
        <fullName evidence="1">Uncharacterized protein</fullName>
    </submittedName>
</protein>
<comment type="caution">
    <text evidence="1">The sequence shown here is derived from an EMBL/GenBank/DDBJ whole genome shotgun (WGS) entry which is preliminary data.</text>
</comment>
<gene>
    <name evidence="1" type="ORF">MRB53_026801</name>
</gene>
<dbReference type="Proteomes" id="UP001234297">
    <property type="component" value="Chromosome 8"/>
</dbReference>
<reference evidence="1 2" key="1">
    <citation type="journal article" date="2022" name="Hortic Res">
        <title>A haplotype resolved chromosomal level avocado genome allows analysis of novel avocado genes.</title>
        <authorList>
            <person name="Nath O."/>
            <person name="Fletcher S.J."/>
            <person name="Hayward A."/>
            <person name="Shaw L.M."/>
            <person name="Masouleh A.K."/>
            <person name="Furtado A."/>
            <person name="Henry R.J."/>
            <person name="Mitter N."/>
        </authorList>
    </citation>
    <scope>NUCLEOTIDE SEQUENCE [LARGE SCALE GENOMIC DNA]</scope>
    <source>
        <strain evidence="2">cv. Hass</strain>
    </source>
</reference>
<dbReference type="EMBL" id="CM056816">
    <property type="protein sequence ID" value="KAJ8633465.1"/>
    <property type="molecule type" value="Genomic_DNA"/>
</dbReference>
<keyword evidence="2" id="KW-1185">Reference proteome</keyword>
<evidence type="ECO:0000313" key="2">
    <source>
        <dbReference type="Proteomes" id="UP001234297"/>
    </source>
</evidence>
<evidence type="ECO:0000313" key="1">
    <source>
        <dbReference type="EMBL" id="KAJ8633465.1"/>
    </source>
</evidence>